<proteinExistence type="predicted"/>
<evidence type="ECO:0000313" key="5">
    <source>
        <dbReference type="EMBL" id="TDL28730.1"/>
    </source>
</evidence>
<name>A0A4Y7QP74_9AGAM</name>
<evidence type="ECO:0000256" key="2">
    <source>
        <dbReference type="ARBA" id="ARBA00023242"/>
    </source>
</evidence>
<sequence>MDKNELETYQVQLSQVELALTSDPNNQELSSLRSELKELIELTKTAITNGEAAASSKSQNARKSSTPGAAVTTWAAGDECLAKYSGDGAWYPARITSVGGSAENRVYSVVFRGYDTTEQLKASMLKPLPPSFQNSIPGSSSTKRKKGAEEDAEKEDKKRRTDKKLKAREAKAKEQNEKQASWQKFAKKSEKKGIHIAGVAGTSIFKTPENPLGKVGVTGSGKGMTENAPRPKNKFSSEEENN</sequence>
<reference evidence="5 6" key="1">
    <citation type="submission" date="2018-06" db="EMBL/GenBank/DDBJ databases">
        <title>A transcriptomic atlas of mushroom development highlights an independent origin of complex multicellularity.</title>
        <authorList>
            <consortium name="DOE Joint Genome Institute"/>
            <person name="Krizsan K."/>
            <person name="Almasi E."/>
            <person name="Merenyi Z."/>
            <person name="Sahu N."/>
            <person name="Viragh M."/>
            <person name="Koszo T."/>
            <person name="Mondo S."/>
            <person name="Kiss B."/>
            <person name="Balint B."/>
            <person name="Kues U."/>
            <person name="Barry K."/>
            <person name="Hegedus J.C."/>
            <person name="Henrissat B."/>
            <person name="Johnson J."/>
            <person name="Lipzen A."/>
            <person name="Ohm R."/>
            <person name="Nagy I."/>
            <person name="Pangilinan J."/>
            <person name="Yan J."/>
            <person name="Xiong Y."/>
            <person name="Grigoriev I.V."/>
            <person name="Hibbett D.S."/>
            <person name="Nagy L.G."/>
        </authorList>
    </citation>
    <scope>NUCLEOTIDE SEQUENCE [LARGE SCALE GENOMIC DNA]</scope>
    <source>
        <strain evidence="5 6">SZMC22713</strain>
    </source>
</reference>
<organism evidence="5 6">
    <name type="scientific">Rickenella mellea</name>
    <dbReference type="NCBI Taxonomy" id="50990"/>
    <lineage>
        <taxon>Eukaryota</taxon>
        <taxon>Fungi</taxon>
        <taxon>Dikarya</taxon>
        <taxon>Basidiomycota</taxon>
        <taxon>Agaricomycotina</taxon>
        <taxon>Agaricomycetes</taxon>
        <taxon>Hymenochaetales</taxon>
        <taxon>Rickenellaceae</taxon>
        <taxon>Rickenella</taxon>
    </lineage>
</organism>
<feature type="compositionally biased region" description="Basic and acidic residues" evidence="3">
    <location>
        <begin position="167"/>
        <end position="177"/>
    </location>
</feature>
<dbReference type="SMART" id="SM00333">
    <property type="entry name" value="TUDOR"/>
    <property type="match status" value="1"/>
</dbReference>
<dbReference type="PANTHER" id="PTHR46297">
    <property type="entry name" value="ZINC FINGER CCCH-TYPE WITH G PATCH DOMAIN-CONTAINING PROTEIN"/>
    <property type="match status" value="1"/>
</dbReference>
<feature type="region of interest" description="Disordered" evidence="3">
    <location>
        <begin position="125"/>
        <end position="242"/>
    </location>
</feature>
<dbReference type="VEuPathDB" id="FungiDB:BD410DRAFT_834772"/>
<keyword evidence="6" id="KW-1185">Reference proteome</keyword>
<dbReference type="Pfam" id="PF00567">
    <property type="entry name" value="TUDOR"/>
    <property type="match status" value="1"/>
</dbReference>
<dbReference type="SUPFAM" id="SSF63748">
    <property type="entry name" value="Tudor/PWWP/MBT"/>
    <property type="match status" value="1"/>
</dbReference>
<evidence type="ECO:0000256" key="3">
    <source>
        <dbReference type="SAM" id="MobiDB-lite"/>
    </source>
</evidence>
<dbReference type="PANTHER" id="PTHR46297:SF2">
    <property type="entry name" value="TUDOR DOMAIN-CONTAINING PROTEIN"/>
    <property type="match status" value="1"/>
</dbReference>
<evidence type="ECO:0000256" key="1">
    <source>
        <dbReference type="ARBA" id="ARBA00004123"/>
    </source>
</evidence>
<dbReference type="GO" id="GO:0005634">
    <property type="term" value="C:nucleus"/>
    <property type="evidence" value="ECO:0007669"/>
    <property type="project" value="UniProtKB-SubCell"/>
</dbReference>
<accession>A0A4Y7QP74</accession>
<evidence type="ECO:0000259" key="4">
    <source>
        <dbReference type="PROSITE" id="PS50304"/>
    </source>
</evidence>
<feature type="region of interest" description="Disordered" evidence="3">
    <location>
        <begin position="50"/>
        <end position="70"/>
    </location>
</feature>
<dbReference type="EMBL" id="ML170157">
    <property type="protein sequence ID" value="TDL28730.1"/>
    <property type="molecule type" value="Genomic_DNA"/>
</dbReference>
<feature type="domain" description="Tudor" evidence="4">
    <location>
        <begin position="73"/>
        <end position="135"/>
    </location>
</feature>
<dbReference type="AlphaFoldDB" id="A0A4Y7QP74"/>
<evidence type="ECO:0000313" key="6">
    <source>
        <dbReference type="Proteomes" id="UP000294933"/>
    </source>
</evidence>
<gene>
    <name evidence="5" type="ORF">BD410DRAFT_834772</name>
</gene>
<dbReference type="STRING" id="50990.A0A4Y7QP74"/>
<dbReference type="Proteomes" id="UP000294933">
    <property type="component" value="Unassembled WGS sequence"/>
</dbReference>
<dbReference type="OrthoDB" id="79171at2759"/>
<dbReference type="Gene3D" id="2.30.30.140">
    <property type="match status" value="1"/>
</dbReference>
<comment type="subcellular location">
    <subcellularLocation>
        <location evidence="1">Nucleus</location>
    </subcellularLocation>
</comment>
<dbReference type="InterPro" id="IPR002999">
    <property type="entry name" value="Tudor"/>
</dbReference>
<feature type="compositionally biased region" description="Polar residues" evidence="3">
    <location>
        <begin position="55"/>
        <end position="67"/>
    </location>
</feature>
<keyword evidence="2" id="KW-0539">Nucleus</keyword>
<feature type="compositionally biased region" description="Polar residues" evidence="3">
    <location>
        <begin position="131"/>
        <end position="141"/>
    </location>
</feature>
<dbReference type="PROSITE" id="PS50304">
    <property type="entry name" value="TUDOR"/>
    <property type="match status" value="1"/>
</dbReference>
<protein>
    <recommendedName>
        <fullName evidence="4">Tudor domain-containing protein</fullName>
    </recommendedName>
</protein>